<name>A0ABD5YP53_9EURY</name>
<dbReference type="GO" id="GO:0006355">
    <property type="term" value="P:regulation of DNA-templated transcription"/>
    <property type="evidence" value="ECO:0007669"/>
    <property type="project" value="UniProtKB-ARBA"/>
</dbReference>
<dbReference type="PROSITE" id="PS51078">
    <property type="entry name" value="ICLR_ED"/>
    <property type="match status" value="1"/>
</dbReference>
<keyword evidence="2" id="KW-0238">DNA-binding</keyword>
<dbReference type="PROSITE" id="PS51077">
    <property type="entry name" value="HTH_ICLR"/>
    <property type="match status" value="1"/>
</dbReference>
<feature type="domain" description="IclR-ED" evidence="5">
    <location>
        <begin position="69"/>
        <end position="252"/>
    </location>
</feature>
<dbReference type="SUPFAM" id="SSF46785">
    <property type="entry name" value="Winged helix' DNA-binding domain"/>
    <property type="match status" value="1"/>
</dbReference>
<dbReference type="GO" id="GO:0003677">
    <property type="term" value="F:DNA binding"/>
    <property type="evidence" value="ECO:0007669"/>
    <property type="project" value="UniProtKB-KW"/>
</dbReference>
<dbReference type="InterPro" id="IPR005471">
    <property type="entry name" value="Tscrpt_reg_IclR_N"/>
</dbReference>
<sequence length="255" mass="28735">MTTEAQNPIKSVETAFRILEEVRNMDGARGADIASVLDMPPSTLHNYLSTLQQEGYLVKEDEEYTLGLRFIYFGDYAKHRLKLYRIAKRNIDELAEQTGEMANLLVEENGLGIYVAVSRSERALRLESYVQEREHLHCTAVGKAILAYLNDDRLLQIVEQHGLPQMTENTITTPERLHTELETVHERGIAFDREERLNGLQCCAAPILENGVPLGAVSVSGPKSRMQGQVFDQEVPQMVRDTANAIEIDLVHSTQ</sequence>
<dbReference type="EMBL" id="JBHTAX010000001">
    <property type="protein sequence ID" value="MFC7189896.1"/>
    <property type="molecule type" value="Genomic_DNA"/>
</dbReference>
<organism evidence="6 7">
    <name type="scientific">Halocatena marina</name>
    <dbReference type="NCBI Taxonomy" id="2934937"/>
    <lineage>
        <taxon>Archaea</taxon>
        <taxon>Methanobacteriati</taxon>
        <taxon>Methanobacteriota</taxon>
        <taxon>Stenosarchaea group</taxon>
        <taxon>Halobacteria</taxon>
        <taxon>Halobacteriales</taxon>
        <taxon>Natronomonadaceae</taxon>
        <taxon>Halocatena</taxon>
    </lineage>
</organism>
<evidence type="ECO:0000256" key="2">
    <source>
        <dbReference type="ARBA" id="ARBA00023125"/>
    </source>
</evidence>
<dbReference type="Gene3D" id="3.30.450.40">
    <property type="match status" value="1"/>
</dbReference>
<comment type="caution">
    <text evidence="6">The sequence shown here is derived from an EMBL/GenBank/DDBJ whole genome shotgun (WGS) entry which is preliminary data.</text>
</comment>
<proteinExistence type="predicted"/>
<dbReference type="InterPro" id="IPR014757">
    <property type="entry name" value="Tscrpt_reg_IclR_C"/>
</dbReference>
<accession>A0ABD5YP53</accession>
<evidence type="ECO:0000256" key="3">
    <source>
        <dbReference type="ARBA" id="ARBA00023163"/>
    </source>
</evidence>
<reference evidence="6 7" key="1">
    <citation type="journal article" date="2019" name="Int. J. Syst. Evol. Microbiol.">
        <title>The Global Catalogue of Microorganisms (GCM) 10K type strain sequencing project: providing services to taxonomists for standard genome sequencing and annotation.</title>
        <authorList>
            <consortium name="The Broad Institute Genomics Platform"/>
            <consortium name="The Broad Institute Genome Sequencing Center for Infectious Disease"/>
            <person name="Wu L."/>
            <person name="Ma J."/>
        </authorList>
    </citation>
    <scope>NUCLEOTIDE SEQUENCE [LARGE SCALE GENOMIC DNA]</scope>
    <source>
        <strain evidence="6 7">RDMS1</strain>
    </source>
</reference>
<evidence type="ECO:0000256" key="1">
    <source>
        <dbReference type="ARBA" id="ARBA00023015"/>
    </source>
</evidence>
<dbReference type="PANTHER" id="PTHR30136">
    <property type="entry name" value="HELIX-TURN-HELIX TRANSCRIPTIONAL REGULATOR, ICLR FAMILY"/>
    <property type="match status" value="1"/>
</dbReference>
<dbReference type="SMART" id="SM00346">
    <property type="entry name" value="HTH_ICLR"/>
    <property type="match status" value="1"/>
</dbReference>
<dbReference type="Proteomes" id="UP001596417">
    <property type="component" value="Unassembled WGS sequence"/>
</dbReference>
<keyword evidence="1" id="KW-0805">Transcription regulation</keyword>
<evidence type="ECO:0000259" key="5">
    <source>
        <dbReference type="PROSITE" id="PS51078"/>
    </source>
</evidence>
<dbReference type="AlphaFoldDB" id="A0ABD5YP53"/>
<gene>
    <name evidence="6" type="ORF">ACFQL7_08525</name>
</gene>
<dbReference type="SUPFAM" id="SSF55781">
    <property type="entry name" value="GAF domain-like"/>
    <property type="match status" value="1"/>
</dbReference>
<dbReference type="InterPro" id="IPR036388">
    <property type="entry name" value="WH-like_DNA-bd_sf"/>
</dbReference>
<dbReference type="InterPro" id="IPR036390">
    <property type="entry name" value="WH_DNA-bd_sf"/>
</dbReference>
<evidence type="ECO:0000259" key="4">
    <source>
        <dbReference type="PROSITE" id="PS51077"/>
    </source>
</evidence>
<evidence type="ECO:0000313" key="7">
    <source>
        <dbReference type="Proteomes" id="UP001596417"/>
    </source>
</evidence>
<keyword evidence="7" id="KW-1185">Reference proteome</keyword>
<dbReference type="InterPro" id="IPR050707">
    <property type="entry name" value="HTH_MetabolicPath_Reg"/>
</dbReference>
<feature type="domain" description="HTH iclR-type" evidence="4">
    <location>
        <begin position="9"/>
        <end position="68"/>
    </location>
</feature>
<dbReference type="GeneID" id="76199461"/>
<dbReference type="InterPro" id="IPR029016">
    <property type="entry name" value="GAF-like_dom_sf"/>
</dbReference>
<dbReference type="PANTHER" id="PTHR30136:SF35">
    <property type="entry name" value="HTH-TYPE TRANSCRIPTIONAL REGULATOR RV1719"/>
    <property type="match status" value="1"/>
</dbReference>
<keyword evidence="3" id="KW-0804">Transcription</keyword>
<dbReference type="Pfam" id="PF01614">
    <property type="entry name" value="IclR_C"/>
    <property type="match status" value="1"/>
</dbReference>
<dbReference type="Gene3D" id="1.10.10.10">
    <property type="entry name" value="Winged helix-like DNA-binding domain superfamily/Winged helix DNA-binding domain"/>
    <property type="match status" value="1"/>
</dbReference>
<evidence type="ECO:0000313" key="6">
    <source>
        <dbReference type="EMBL" id="MFC7189896.1"/>
    </source>
</evidence>
<dbReference type="Pfam" id="PF09339">
    <property type="entry name" value="HTH_IclR"/>
    <property type="match status" value="1"/>
</dbReference>
<protein>
    <submittedName>
        <fullName evidence="6">IclR family transcriptional regulator</fullName>
    </submittedName>
</protein>
<dbReference type="RefSeq" id="WP_248906213.1">
    <property type="nucleotide sequence ID" value="NZ_CP109979.1"/>
</dbReference>